<organism evidence="1 2">
    <name type="scientific">Elaeophora elaphi</name>
    <dbReference type="NCBI Taxonomy" id="1147741"/>
    <lineage>
        <taxon>Eukaryota</taxon>
        <taxon>Metazoa</taxon>
        <taxon>Ecdysozoa</taxon>
        <taxon>Nematoda</taxon>
        <taxon>Chromadorea</taxon>
        <taxon>Rhabditida</taxon>
        <taxon>Spirurina</taxon>
        <taxon>Spiruromorpha</taxon>
        <taxon>Filarioidea</taxon>
        <taxon>Onchocercidae</taxon>
        <taxon>Elaeophora</taxon>
    </lineage>
</organism>
<evidence type="ECO:0000313" key="2">
    <source>
        <dbReference type="WBParaSite" id="EEL_0000193101-mRNA-1"/>
    </source>
</evidence>
<dbReference type="Proteomes" id="UP000050640">
    <property type="component" value="Unplaced"/>
</dbReference>
<accession>A0A0R3RKC2</accession>
<dbReference type="STRING" id="1147741.A0A0R3RKC2"/>
<evidence type="ECO:0000313" key="1">
    <source>
        <dbReference type="Proteomes" id="UP000050640"/>
    </source>
</evidence>
<reference evidence="2" key="1">
    <citation type="submission" date="2017-02" db="UniProtKB">
        <authorList>
            <consortium name="WormBaseParasite"/>
        </authorList>
    </citation>
    <scope>IDENTIFICATION</scope>
</reference>
<keyword evidence="1" id="KW-1185">Reference proteome</keyword>
<dbReference type="WBParaSite" id="EEL_0000193101-mRNA-1">
    <property type="protein sequence ID" value="EEL_0000193101-mRNA-1"/>
    <property type="gene ID" value="EEL_0000193101"/>
</dbReference>
<dbReference type="AlphaFoldDB" id="A0A0R3RKC2"/>
<sequence length="104" mass="11761">MNFARPTEIKRMTIRERCLLTDILYGTPDLSLLPLFAPSFDYPIGFRFNTAALFTVLSMFDCEKLIRGCNARKSGTYFNFNSMYSLTIASGNSTDYNDRTVSGS</sequence>
<name>A0A0R3RKC2_9BILA</name>
<protein>
    <submittedName>
        <fullName evidence="2">Uncharacterized protein</fullName>
    </submittedName>
</protein>
<proteinExistence type="predicted"/>